<keyword evidence="2" id="KW-1185">Reference proteome</keyword>
<evidence type="ECO:0000313" key="1">
    <source>
        <dbReference type="EMBL" id="OEL20450.1"/>
    </source>
</evidence>
<dbReference type="Proteomes" id="UP000095767">
    <property type="component" value="Unassembled WGS sequence"/>
</dbReference>
<dbReference type="AlphaFoldDB" id="A0A1E5V5L3"/>
<evidence type="ECO:0000313" key="2">
    <source>
        <dbReference type="Proteomes" id="UP000095767"/>
    </source>
</evidence>
<accession>A0A1E5V5L3</accession>
<sequence length="18" mass="1971">MVHIALGRCVAQIGEWTS</sequence>
<reference evidence="1 2" key="1">
    <citation type="submission" date="2016-09" db="EMBL/GenBank/DDBJ databases">
        <title>The draft genome of Dichanthelium oligosanthes: A C3 panicoid grass species.</title>
        <authorList>
            <person name="Studer A.J."/>
            <person name="Schnable J.C."/>
            <person name="Brutnell T.P."/>
        </authorList>
    </citation>
    <scope>NUCLEOTIDE SEQUENCE [LARGE SCALE GENOMIC DNA]</scope>
    <source>
        <strain evidence="2">cv. Kellogg 1175</strain>
        <tissue evidence="1">Leaf</tissue>
    </source>
</reference>
<dbReference type="EMBL" id="LWDX02050617">
    <property type="protein sequence ID" value="OEL20450.1"/>
    <property type="molecule type" value="Genomic_DNA"/>
</dbReference>
<name>A0A1E5V5L3_9POAL</name>
<comment type="caution">
    <text evidence="1">The sequence shown here is derived from an EMBL/GenBank/DDBJ whole genome shotgun (WGS) entry which is preliminary data.</text>
</comment>
<protein>
    <submittedName>
        <fullName evidence="1">Uncharacterized protein</fullName>
    </submittedName>
</protein>
<organism evidence="1 2">
    <name type="scientific">Dichanthelium oligosanthes</name>
    <dbReference type="NCBI Taxonomy" id="888268"/>
    <lineage>
        <taxon>Eukaryota</taxon>
        <taxon>Viridiplantae</taxon>
        <taxon>Streptophyta</taxon>
        <taxon>Embryophyta</taxon>
        <taxon>Tracheophyta</taxon>
        <taxon>Spermatophyta</taxon>
        <taxon>Magnoliopsida</taxon>
        <taxon>Liliopsida</taxon>
        <taxon>Poales</taxon>
        <taxon>Poaceae</taxon>
        <taxon>PACMAD clade</taxon>
        <taxon>Panicoideae</taxon>
        <taxon>Panicodae</taxon>
        <taxon>Paniceae</taxon>
        <taxon>Dichantheliinae</taxon>
        <taxon>Dichanthelium</taxon>
    </lineage>
</organism>
<gene>
    <name evidence="1" type="ORF">BAE44_0018531</name>
</gene>
<proteinExistence type="predicted"/>